<dbReference type="RefSeq" id="WP_096449660.1">
    <property type="nucleotide sequence ID" value="NZ_JBHSOG010000101.1"/>
</dbReference>
<dbReference type="PIRSF" id="PIRSF017082">
    <property type="entry name" value="YflP"/>
    <property type="match status" value="1"/>
</dbReference>
<evidence type="ECO:0000313" key="3">
    <source>
        <dbReference type="EMBL" id="MFC5771831.1"/>
    </source>
</evidence>
<reference evidence="4" key="1">
    <citation type="journal article" date="2019" name="Int. J. Syst. Evol. Microbiol.">
        <title>The Global Catalogue of Microorganisms (GCM) 10K type strain sequencing project: providing services to taxonomists for standard genome sequencing and annotation.</title>
        <authorList>
            <consortium name="The Broad Institute Genomics Platform"/>
            <consortium name="The Broad Institute Genome Sequencing Center for Infectious Disease"/>
            <person name="Wu L."/>
            <person name="Ma J."/>
        </authorList>
    </citation>
    <scope>NUCLEOTIDE SEQUENCE [LARGE SCALE GENOMIC DNA]</scope>
    <source>
        <strain evidence="4">SHR3</strain>
    </source>
</reference>
<dbReference type="Gene3D" id="3.40.190.150">
    <property type="entry name" value="Bordetella uptake gene, domain 1"/>
    <property type="match status" value="1"/>
</dbReference>
<sequence>MLSTRTLGRLFGLLMMGAAGAAHAADGDPVRLIVGFPPGGSTDTVARVIGDELREQLKRPVIVENKPGAGGRIAAQALKGAPADGTAYMLAPNATAIFQNLLYSTAERKYDLLTDFTPVGVVVSYPLALAVSKRVKAGNLKEYVQWVKAHPEDGVFGTAGAGGHTHFSGLQLGKAIGVDLQVVPYKGNGPLVTDLLGSQIAAGVMTAGDILQHHKAGTVKVLAVFGASRSPLMPDVPTVKEQGYDVDTGDAWTAVWAPAKTPKAEIERMQQALKVALDKPAIRENLTSKATLQPDFRPAAEMDKLVQKELAYWGPVIKASGFTPAQ</sequence>
<evidence type="ECO:0000256" key="2">
    <source>
        <dbReference type="SAM" id="SignalP"/>
    </source>
</evidence>
<dbReference type="CDD" id="cd13579">
    <property type="entry name" value="PBP2_Bug_NagM"/>
    <property type="match status" value="1"/>
</dbReference>
<feature type="signal peptide" evidence="2">
    <location>
        <begin position="1"/>
        <end position="24"/>
    </location>
</feature>
<comment type="similarity">
    <text evidence="1">Belongs to the UPF0065 (bug) family.</text>
</comment>
<dbReference type="Proteomes" id="UP001595974">
    <property type="component" value="Unassembled WGS sequence"/>
</dbReference>
<dbReference type="Gene3D" id="3.40.190.10">
    <property type="entry name" value="Periplasmic binding protein-like II"/>
    <property type="match status" value="1"/>
</dbReference>
<dbReference type="SUPFAM" id="SSF53850">
    <property type="entry name" value="Periplasmic binding protein-like II"/>
    <property type="match status" value="1"/>
</dbReference>
<name>A0ABW1AX56_9RHOO</name>
<dbReference type="PANTHER" id="PTHR42928">
    <property type="entry name" value="TRICARBOXYLATE-BINDING PROTEIN"/>
    <property type="match status" value="1"/>
</dbReference>
<dbReference type="PANTHER" id="PTHR42928:SF5">
    <property type="entry name" value="BLR1237 PROTEIN"/>
    <property type="match status" value="1"/>
</dbReference>
<dbReference type="EMBL" id="JBHSOG010000101">
    <property type="protein sequence ID" value="MFC5771831.1"/>
    <property type="molecule type" value="Genomic_DNA"/>
</dbReference>
<accession>A0ABW1AX56</accession>
<dbReference type="InterPro" id="IPR042100">
    <property type="entry name" value="Bug_dom1"/>
</dbReference>
<dbReference type="Pfam" id="PF03401">
    <property type="entry name" value="TctC"/>
    <property type="match status" value="1"/>
</dbReference>
<dbReference type="InterPro" id="IPR005064">
    <property type="entry name" value="BUG"/>
</dbReference>
<gene>
    <name evidence="3" type="ORF">ACFPTN_20830</name>
</gene>
<protein>
    <submittedName>
        <fullName evidence="3">Bug family tripartite tricarboxylate transporter substrate binding protein</fullName>
    </submittedName>
</protein>
<proteinExistence type="inferred from homology"/>
<evidence type="ECO:0000313" key="4">
    <source>
        <dbReference type="Proteomes" id="UP001595974"/>
    </source>
</evidence>
<feature type="chain" id="PRO_5046557305" evidence="2">
    <location>
        <begin position="25"/>
        <end position="326"/>
    </location>
</feature>
<keyword evidence="2" id="KW-0732">Signal</keyword>
<organism evidence="3 4">
    <name type="scientific">Thauera sinica</name>
    <dbReference type="NCBI Taxonomy" id="2665146"/>
    <lineage>
        <taxon>Bacteria</taxon>
        <taxon>Pseudomonadati</taxon>
        <taxon>Pseudomonadota</taxon>
        <taxon>Betaproteobacteria</taxon>
        <taxon>Rhodocyclales</taxon>
        <taxon>Zoogloeaceae</taxon>
        <taxon>Thauera</taxon>
    </lineage>
</organism>
<evidence type="ECO:0000256" key="1">
    <source>
        <dbReference type="ARBA" id="ARBA00006987"/>
    </source>
</evidence>
<comment type="caution">
    <text evidence="3">The sequence shown here is derived from an EMBL/GenBank/DDBJ whole genome shotgun (WGS) entry which is preliminary data.</text>
</comment>
<keyword evidence="4" id="KW-1185">Reference proteome</keyword>